<name>A0A7Y9ZGG0_9ACTN</name>
<keyword evidence="2 5" id="KW-0238">DNA-binding</keyword>
<protein>
    <submittedName>
        <fullName evidence="5">DNA-binding HxlR family transcriptional regulator</fullName>
    </submittedName>
</protein>
<dbReference type="InterPro" id="IPR002577">
    <property type="entry name" value="HTH_HxlR"/>
</dbReference>
<organism evidence="5 6">
    <name type="scientific">Nocardioides aromaticivorans</name>
    <dbReference type="NCBI Taxonomy" id="200618"/>
    <lineage>
        <taxon>Bacteria</taxon>
        <taxon>Bacillati</taxon>
        <taxon>Actinomycetota</taxon>
        <taxon>Actinomycetes</taxon>
        <taxon>Propionibacteriales</taxon>
        <taxon>Nocardioidaceae</taxon>
        <taxon>Nocardioides</taxon>
    </lineage>
</organism>
<dbReference type="InterPro" id="IPR036388">
    <property type="entry name" value="WH-like_DNA-bd_sf"/>
</dbReference>
<dbReference type="InterPro" id="IPR036390">
    <property type="entry name" value="WH_DNA-bd_sf"/>
</dbReference>
<evidence type="ECO:0000256" key="2">
    <source>
        <dbReference type="ARBA" id="ARBA00023125"/>
    </source>
</evidence>
<evidence type="ECO:0000313" key="5">
    <source>
        <dbReference type="EMBL" id="NYI44989.1"/>
    </source>
</evidence>
<dbReference type="RefSeq" id="WP_179648706.1">
    <property type="nucleotide sequence ID" value="NZ_JACBZM010000001.1"/>
</dbReference>
<keyword evidence="1" id="KW-0805">Transcription regulation</keyword>
<dbReference type="PROSITE" id="PS51118">
    <property type="entry name" value="HTH_HXLR"/>
    <property type="match status" value="1"/>
</dbReference>
<comment type="caution">
    <text evidence="5">The sequence shown here is derived from an EMBL/GenBank/DDBJ whole genome shotgun (WGS) entry which is preliminary data.</text>
</comment>
<dbReference type="EMBL" id="JACBZM010000001">
    <property type="protein sequence ID" value="NYI44989.1"/>
    <property type="molecule type" value="Genomic_DNA"/>
</dbReference>
<dbReference type="InterPro" id="IPR036527">
    <property type="entry name" value="SCP2_sterol-bd_dom_sf"/>
</dbReference>
<dbReference type="PANTHER" id="PTHR33204">
    <property type="entry name" value="TRANSCRIPTIONAL REGULATOR, MARR FAMILY"/>
    <property type="match status" value="1"/>
</dbReference>
<evidence type="ECO:0000313" key="6">
    <source>
        <dbReference type="Proteomes" id="UP000562045"/>
    </source>
</evidence>
<accession>A0A7Y9ZGG0</accession>
<evidence type="ECO:0000256" key="1">
    <source>
        <dbReference type="ARBA" id="ARBA00023015"/>
    </source>
</evidence>
<dbReference type="PANTHER" id="PTHR33204:SF18">
    <property type="entry name" value="TRANSCRIPTIONAL REGULATORY PROTEIN"/>
    <property type="match status" value="1"/>
</dbReference>
<sequence>MTLDELSAELLSGDDAVPPAEYCPVSIGAKLLGDRWTLLIIRELIAGARGFNQIHRGLPGLNRSVMSERLRHLERAGLIVRTDAEGSARPEYNLTEAGEALTPVIIAIGEWTIDWQFPAPREEFVDVPLLLWRMYQGLDPEALPGRQVSIEFRFPDTDPSRGWIHMDKKSSGACVGAPDREVDVVVCARPKVLYEAWYGFRNFRTAIDDGLIEIAGARYAESEFPNWFKRSYFAPSIEGSSRRLG</sequence>
<dbReference type="SUPFAM" id="SSF46785">
    <property type="entry name" value="Winged helix' DNA-binding domain"/>
    <property type="match status" value="1"/>
</dbReference>
<dbReference type="CDD" id="cd00090">
    <property type="entry name" value="HTH_ARSR"/>
    <property type="match status" value="1"/>
</dbReference>
<evidence type="ECO:0000256" key="3">
    <source>
        <dbReference type="ARBA" id="ARBA00023163"/>
    </source>
</evidence>
<gene>
    <name evidence="5" type="ORF">BJ993_002069</name>
</gene>
<proteinExistence type="predicted"/>
<evidence type="ECO:0000259" key="4">
    <source>
        <dbReference type="PROSITE" id="PS51118"/>
    </source>
</evidence>
<dbReference type="Pfam" id="PF01638">
    <property type="entry name" value="HxlR"/>
    <property type="match status" value="1"/>
</dbReference>
<dbReference type="AlphaFoldDB" id="A0A7Y9ZGG0"/>
<dbReference type="Proteomes" id="UP000562045">
    <property type="component" value="Unassembled WGS sequence"/>
</dbReference>
<dbReference type="InterPro" id="IPR011991">
    <property type="entry name" value="ArsR-like_HTH"/>
</dbReference>
<reference evidence="5 6" key="1">
    <citation type="submission" date="2020-07" db="EMBL/GenBank/DDBJ databases">
        <title>Sequencing the genomes of 1000 actinobacteria strains.</title>
        <authorList>
            <person name="Klenk H.-P."/>
        </authorList>
    </citation>
    <scope>NUCLEOTIDE SEQUENCE [LARGE SCALE GENOMIC DNA]</scope>
    <source>
        <strain evidence="5 6">DSM 15131</strain>
    </source>
</reference>
<dbReference type="Gene3D" id="1.10.10.10">
    <property type="entry name" value="Winged helix-like DNA-binding domain superfamily/Winged helix DNA-binding domain"/>
    <property type="match status" value="1"/>
</dbReference>
<feature type="domain" description="HTH hxlR-type" evidence="4">
    <location>
        <begin position="23"/>
        <end position="120"/>
    </location>
</feature>
<dbReference type="GO" id="GO:0003677">
    <property type="term" value="F:DNA binding"/>
    <property type="evidence" value="ECO:0007669"/>
    <property type="project" value="UniProtKB-KW"/>
</dbReference>
<dbReference type="SUPFAM" id="SSF55718">
    <property type="entry name" value="SCP-like"/>
    <property type="match status" value="1"/>
</dbReference>
<keyword evidence="3" id="KW-0804">Transcription</keyword>